<accession>A0A0U5EYK4</accession>
<dbReference type="PATRIC" id="fig|446692.3.peg.3316"/>
<dbReference type="Proteomes" id="UP000056109">
    <property type="component" value="Chromosome I"/>
</dbReference>
<dbReference type="CDD" id="cd13444">
    <property type="entry name" value="CDI_toxin_EC869_like"/>
    <property type="match status" value="1"/>
</dbReference>
<organism evidence="2 3">
    <name type="scientific">Acetobacter senegalensis</name>
    <dbReference type="NCBI Taxonomy" id="446692"/>
    <lineage>
        <taxon>Bacteria</taxon>
        <taxon>Pseudomonadati</taxon>
        <taxon>Pseudomonadota</taxon>
        <taxon>Alphaproteobacteria</taxon>
        <taxon>Acetobacterales</taxon>
        <taxon>Acetobacteraceae</taxon>
        <taxon>Acetobacter</taxon>
    </lineage>
</organism>
<gene>
    <name evidence="2" type="ORF">ASN_3145</name>
</gene>
<evidence type="ECO:0000259" key="1">
    <source>
        <dbReference type="Pfam" id="PF21111"/>
    </source>
</evidence>
<evidence type="ECO:0000313" key="3">
    <source>
        <dbReference type="Proteomes" id="UP000056109"/>
    </source>
</evidence>
<keyword evidence="3" id="KW-1185">Reference proteome</keyword>
<dbReference type="InterPro" id="IPR033799">
    <property type="entry name" value="CdiA_EC869-like"/>
</dbReference>
<dbReference type="Pfam" id="PF21111">
    <property type="entry name" value="CDI_toxin_EC869_like"/>
    <property type="match status" value="1"/>
</dbReference>
<dbReference type="AlphaFoldDB" id="A0A0U5EYK4"/>
<dbReference type="GO" id="GO:0004530">
    <property type="term" value="F:deoxyribonuclease I activity"/>
    <property type="evidence" value="ECO:0007669"/>
    <property type="project" value="InterPro"/>
</dbReference>
<protein>
    <recommendedName>
        <fullName evidence="1">CdiA toxin EC869-like domain-containing protein</fullName>
    </recommendedName>
</protein>
<dbReference type="Gene3D" id="3.40.1350.110">
    <property type="match status" value="1"/>
</dbReference>
<dbReference type="KEGG" id="asz:ASN_3145"/>
<dbReference type="GeneID" id="34784105"/>
<dbReference type="RefSeq" id="WP_058988580.1">
    <property type="nucleotide sequence ID" value="NZ_LN606600.1"/>
</dbReference>
<evidence type="ECO:0000313" key="2">
    <source>
        <dbReference type="EMBL" id="CEF42388.1"/>
    </source>
</evidence>
<proteinExistence type="predicted"/>
<feature type="domain" description="CdiA toxin EC869-like" evidence="1">
    <location>
        <begin position="101"/>
        <end position="235"/>
    </location>
</feature>
<dbReference type="EMBL" id="LN606600">
    <property type="protein sequence ID" value="CEF42388.1"/>
    <property type="molecule type" value="Genomic_DNA"/>
</dbReference>
<name>A0A0U5EYK4_9PROT</name>
<reference evidence="3" key="1">
    <citation type="submission" date="2014-09" db="EMBL/GenBank/DDBJ databases">
        <authorList>
            <person name="Illeghems K.G."/>
        </authorList>
    </citation>
    <scope>NUCLEOTIDE SEQUENCE [LARGE SCALE GENOMIC DNA]</scope>
    <source>
        <strain evidence="3">108B</strain>
    </source>
</reference>
<sequence>MMNDAGTADQFRQVISTGGTGLVEAVADQEDVQNNINDVIQEGDKDPCDVPTFKGKHSEDVQNSDIAAANNVDGRQMAGRPTIQWKDGVQWVSKGNGIQAQGNPFEVWDAQRLKDQGYDWLADYQTPKSNWKTIDEWQASSGIAVSDKTIDMGAKSYQVMRNIQGRLLANVQDMIRYESDLGPYRYNDGSDKVGTSLQVTQTQIKHFSLDLGVPVETTNEQWEAICKALQRAKERVAEDSRTSTKDIDFAVRIIT</sequence>